<proteinExistence type="predicted"/>
<organism evidence="2 3">
    <name type="scientific">Crenothrix polyspora</name>
    <dbReference type="NCBI Taxonomy" id="360316"/>
    <lineage>
        <taxon>Bacteria</taxon>
        <taxon>Pseudomonadati</taxon>
        <taxon>Pseudomonadota</taxon>
        <taxon>Gammaproteobacteria</taxon>
        <taxon>Methylococcales</taxon>
        <taxon>Crenotrichaceae</taxon>
        <taxon>Crenothrix</taxon>
    </lineage>
</organism>
<dbReference type="EMBL" id="FUKJ01000371">
    <property type="protein sequence ID" value="SJM94850.1"/>
    <property type="molecule type" value="Genomic_DNA"/>
</dbReference>
<evidence type="ECO:0000256" key="1">
    <source>
        <dbReference type="SAM" id="SignalP"/>
    </source>
</evidence>
<gene>
    <name evidence="2" type="ORF">CRENPOLYSF2_4320002</name>
</gene>
<evidence type="ECO:0000313" key="2">
    <source>
        <dbReference type="EMBL" id="SJM94850.1"/>
    </source>
</evidence>
<feature type="signal peptide" evidence="1">
    <location>
        <begin position="1"/>
        <end position="28"/>
    </location>
</feature>
<keyword evidence="3" id="KW-1185">Reference proteome</keyword>
<sequence>MHLLKKYLLPLLLALSVNALSPMATATAAGKTENASTEEVRQALVDSVKAAEDALTALKSGASEEAVNEHISNARQLIKRVEINRLDVIRTRSAESLKKARQALNNGQKDLAEDFLANALKGFKEMQSVF</sequence>
<dbReference type="AlphaFoldDB" id="A0A1R4HG56"/>
<reference evidence="3" key="1">
    <citation type="submission" date="2017-02" db="EMBL/GenBank/DDBJ databases">
        <authorList>
            <person name="Daims H."/>
        </authorList>
    </citation>
    <scope>NUCLEOTIDE SEQUENCE [LARGE SCALE GENOMIC DNA]</scope>
</reference>
<name>A0A1R4HG56_9GAMM</name>
<protein>
    <submittedName>
        <fullName evidence="2">Uncharacterized protein</fullName>
    </submittedName>
</protein>
<dbReference type="OrthoDB" id="5568449at2"/>
<evidence type="ECO:0000313" key="3">
    <source>
        <dbReference type="Proteomes" id="UP000195442"/>
    </source>
</evidence>
<feature type="chain" id="PRO_5012887542" evidence="1">
    <location>
        <begin position="29"/>
        <end position="130"/>
    </location>
</feature>
<dbReference type="Proteomes" id="UP000195442">
    <property type="component" value="Unassembled WGS sequence"/>
</dbReference>
<accession>A0A1R4HG56</accession>
<keyword evidence="1" id="KW-0732">Signal</keyword>